<name>A0ABT8R603_9BACT</name>
<feature type="domain" description="MacB-like periplasmic core" evidence="8">
    <location>
        <begin position="495"/>
        <end position="639"/>
    </location>
</feature>
<dbReference type="Pfam" id="PF02687">
    <property type="entry name" value="FtsX"/>
    <property type="match status" value="2"/>
</dbReference>
<feature type="transmembrane region" description="Helical" evidence="6">
    <location>
        <begin position="435"/>
        <end position="454"/>
    </location>
</feature>
<gene>
    <name evidence="9" type="ORF">Q0590_13935</name>
</gene>
<dbReference type="InterPro" id="IPR003838">
    <property type="entry name" value="ABC3_permease_C"/>
</dbReference>
<keyword evidence="5 6" id="KW-0472">Membrane</keyword>
<evidence type="ECO:0000259" key="7">
    <source>
        <dbReference type="Pfam" id="PF02687"/>
    </source>
</evidence>
<comment type="subcellular location">
    <subcellularLocation>
        <location evidence="1">Cell membrane</location>
        <topology evidence="1">Multi-pass membrane protein</topology>
    </subcellularLocation>
</comment>
<feature type="domain" description="ABC3 transporter permease C-terminal" evidence="7">
    <location>
        <begin position="296"/>
        <end position="413"/>
    </location>
</feature>
<dbReference type="InterPro" id="IPR050250">
    <property type="entry name" value="Macrolide_Exporter_MacB"/>
</dbReference>
<keyword evidence="4 6" id="KW-1133">Transmembrane helix</keyword>
<protein>
    <submittedName>
        <fullName evidence="9">ABC transporter permease</fullName>
    </submittedName>
</protein>
<dbReference type="Pfam" id="PF12704">
    <property type="entry name" value="MacB_PCD"/>
    <property type="match status" value="2"/>
</dbReference>
<feature type="transmembrane region" description="Helical" evidence="6">
    <location>
        <begin position="722"/>
        <end position="748"/>
    </location>
</feature>
<keyword evidence="2" id="KW-1003">Cell membrane</keyword>
<dbReference type="RefSeq" id="WP_302038169.1">
    <property type="nucleotide sequence ID" value="NZ_JAUKPO010000007.1"/>
</dbReference>
<comment type="caution">
    <text evidence="9">The sequence shown here is derived from an EMBL/GenBank/DDBJ whole genome shotgun (WGS) entry which is preliminary data.</text>
</comment>
<evidence type="ECO:0000256" key="5">
    <source>
        <dbReference type="ARBA" id="ARBA00023136"/>
    </source>
</evidence>
<dbReference type="PANTHER" id="PTHR30572:SF18">
    <property type="entry name" value="ABC-TYPE MACROLIDE FAMILY EXPORT SYSTEM PERMEASE COMPONENT 2"/>
    <property type="match status" value="1"/>
</dbReference>
<dbReference type="Proteomes" id="UP001168528">
    <property type="component" value="Unassembled WGS sequence"/>
</dbReference>
<evidence type="ECO:0000256" key="2">
    <source>
        <dbReference type="ARBA" id="ARBA00022475"/>
    </source>
</evidence>
<organism evidence="9 10">
    <name type="scientific">Rhodocytophaga aerolata</name>
    <dbReference type="NCBI Taxonomy" id="455078"/>
    <lineage>
        <taxon>Bacteria</taxon>
        <taxon>Pseudomonadati</taxon>
        <taxon>Bacteroidota</taxon>
        <taxon>Cytophagia</taxon>
        <taxon>Cytophagales</taxon>
        <taxon>Rhodocytophagaceae</taxon>
        <taxon>Rhodocytophaga</taxon>
    </lineage>
</organism>
<feature type="domain" description="MacB-like periplasmic core" evidence="8">
    <location>
        <begin position="21"/>
        <end position="248"/>
    </location>
</feature>
<feature type="transmembrane region" description="Helical" evidence="6">
    <location>
        <begin position="20"/>
        <end position="41"/>
    </location>
</feature>
<evidence type="ECO:0000256" key="1">
    <source>
        <dbReference type="ARBA" id="ARBA00004651"/>
    </source>
</evidence>
<sequence>MFKNYLATALRNLGRNKSYAAINIFGLALGITCSLVIFLVVKFELSFDAFHTRKDQIYRINTHVVFNGQDNALPNVPFPFIEAMRNDIPQLEEATMINYVGGGMVSITRDGQEPVRYQEENGIAYVEPRFFSMFDYTWLHGNPQSSLTEPRSVVLTETQAIKYFNDKAPIGKVLRLNNTYDLKVTGILKDFPANTDFPFTVLISDATLKEVFSEENRTNWINLNYYTQGFIVLPKNVTTNTLAAQLKTFAAKHMGAEAARSISYVLQPLSTIHFDDQYGNYTGRVVAKETIWALALVGVFLIITACINFVNLATAQAIKRAKEIGVRKVLGSSRSQLFWQFIWETSLITFFAMLVSVGLTILALPSLREILDLEIYFTPLQDPVVIAYMGAILLAVSFLSGFYPALILSGFNPIQALKSKFATHSTGSLSLRRGLVVVQFCISQVLIIGTIVVASQMEYFRTKSLGYDKEAVLTVPLASTQDLNFETMRSELMSHPGVAKVSFSNLSISSTGRSRTGFSYARNGAVEDFITDVKFGDEQYLELYKLKLLAGRNYLKGDTIKEVVVNEALIRQLGFKSPDEAIGQRISLYGQVNIPIVGVVEDFHVTSLREGIEPCILATYNRTYRTINIKLNTVQLKEAIAHVEKVWTKQYPENIFRYEFLDQTVASFYRNEQRTSSLFKLFAGIAIFIGCLGLFGLIAFITTQKTKEVGIRKVLGASTAQISLLFFKEFAVLVILAFLVAAPIAYYLMNSWLENFQYSIPLGAGIFLVAIAVSLLIAGITVSYQSIKAALANPIKSLRNE</sequence>
<keyword evidence="3 6" id="KW-0812">Transmembrane</keyword>
<evidence type="ECO:0000256" key="3">
    <source>
        <dbReference type="ARBA" id="ARBA00022692"/>
    </source>
</evidence>
<proteinExistence type="predicted"/>
<dbReference type="PANTHER" id="PTHR30572">
    <property type="entry name" value="MEMBRANE COMPONENT OF TRANSPORTER-RELATED"/>
    <property type="match status" value="1"/>
</dbReference>
<evidence type="ECO:0000313" key="10">
    <source>
        <dbReference type="Proteomes" id="UP001168528"/>
    </source>
</evidence>
<feature type="domain" description="ABC3 transporter permease C-terminal" evidence="7">
    <location>
        <begin position="681"/>
        <end position="790"/>
    </location>
</feature>
<dbReference type="EMBL" id="JAUKPO010000007">
    <property type="protein sequence ID" value="MDO1447364.1"/>
    <property type="molecule type" value="Genomic_DNA"/>
</dbReference>
<feature type="transmembrane region" description="Helical" evidence="6">
    <location>
        <begin position="678"/>
        <end position="701"/>
    </location>
</feature>
<feature type="transmembrane region" description="Helical" evidence="6">
    <location>
        <begin position="337"/>
        <end position="365"/>
    </location>
</feature>
<feature type="transmembrane region" description="Helical" evidence="6">
    <location>
        <begin position="291"/>
        <end position="313"/>
    </location>
</feature>
<evidence type="ECO:0000256" key="6">
    <source>
        <dbReference type="SAM" id="Phobius"/>
    </source>
</evidence>
<evidence type="ECO:0000313" key="9">
    <source>
        <dbReference type="EMBL" id="MDO1447364.1"/>
    </source>
</evidence>
<keyword evidence="10" id="KW-1185">Reference proteome</keyword>
<evidence type="ECO:0000259" key="8">
    <source>
        <dbReference type="Pfam" id="PF12704"/>
    </source>
</evidence>
<feature type="transmembrane region" description="Helical" evidence="6">
    <location>
        <begin position="760"/>
        <end position="782"/>
    </location>
</feature>
<feature type="transmembrane region" description="Helical" evidence="6">
    <location>
        <begin position="385"/>
        <end position="414"/>
    </location>
</feature>
<accession>A0ABT8R603</accession>
<dbReference type="InterPro" id="IPR025857">
    <property type="entry name" value="MacB_PCD"/>
</dbReference>
<reference evidence="9" key="1">
    <citation type="submission" date="2023-07" db="EMBL/GenBank/DDBJ databases">
        <title>The genome sequence of Rhodocytophaga aerolata KACC 12507.</title>
        <authorList>
            <person name="Zhang X."/>
        </authorList>
    </citation>
    <scope>NUCLEOTIDE SEQUENCE</scope>
    <source>
        <strain evidence="9">KACC 12507</strain>
    </source>
</reference>
<evidence type="ECO:0000256" key="4">
    <source>
        <dbReference type="ARBA" id="ARBA00022989"/>
    </source>
</evidence>